<comment type="caution">
    <text evidence="1">The sequence shown here is derived from an EMBL/GenBank/DDBJ whole genome shotgun (WGS) entry which is preliminary data.</text>
</comment>
<evidence type="ECO:0000313" key="2">
    <source>
        <dbReference type="Proteomes" id="UP000033035"/>
    </source>
</evidence>
<reference evidence="1 2" key="1">
    <citation type="submission" date="2013-04" db="EMBL/GenBank/DDBJ databases">
        <title>The Genome Sequence of Parabacteroides gordonii DSM 23371.</title>
        <authorList>
            <consortium name="The Broad Institute Genomics Platform"/>
            <person name="Earl A."/>
            <person name="Ward D."/>
            <person name="Feldgarden M."/>
            <person name="Gevers D."/>
            <person name="Martens E."/>
            <person name="Sakamoto M."/>
            <person name="Benno Y."/>
            <person name="Suzuki N."/>
            <person name="Matsunaga N."/>
            <person name="Koshihara K."/>
            <person name="Seki M."/>
            <person name="Komiya H."/>
            <person name="Walker B."/>
            <person name="Young S."/>
            <person name="Zeng Q."/>
            <person name="Gargeya S."/>
            <person name="Fitzgerald M."/>
            <person name="Haas B."/>
            <person name="Abouelleil A."/>
            <person name="Allen A.W."/>
            <person name="Alvarado L."/>
            <person name="Arachchi H.M."/>
            <person name="Berlin A.M."/>
            <person name="Chapman S.B."/>
            <person name="Gainer-Dewar J."/>
            <person name="Goldberg J."/>
            <person name="Griggs A."/>
            <person name="Gujja S."/>
            <person name="Hansen M."/>
            <person name="Howarth C."/>
            <person name="Imamovic A."/>
            <person name="Ireland A."/>
            <person name="Larimer J."/>
            <person name="McCowan C."/>
            <person name="Murphy C."/>
            <person name="Pearson M."/>
            <person name="Poon T.W."/>
            <person name="Priest M."/>
            <person name="Roberts A."/>
            <person name="Saif S."/>
            <person name="Shea T."/>
            <person name="Sisk P."/>
            <person name="Sykes S."/>
            <person name="Wortman J."/>
            <person name="Nusbaum C."/>
            <person name="Birren B."/>
        </authorList>
    </citation>
    <scope>NUCLEOTIDE SEQUENCE [LARGE SCALE GENOMIC DNA]</scope>
    <source>
        <strain evidence="1 2">MS-1</strain>
    </source>
</reference>
<dbReference type="PATRIC" id="fig|1203610.3.peg.2459"/>
<keyword evidence="2" id="KW-1185">Reference proteome</keyword>
<accession>A0A0F5JAM1</accession>
<dbReference type="GeneID" id="86890930"/>
<name>A0A0F5JAM1_9BACT</name>
<organism evidence="1 2">
    <name type="scientific">Parabacteroides gordonii MS-1 = DSM 23371</name>
    <dbReference type="NCBI Taxonomy" id="1203610"/>
    <lineage>
        <taxon>Bacteria</taxon>
        <taxon>Pseudomonadati</taxon>
        <taxon>Bacteroidota</taxon>
        <taxon>Bacteroidia</taxon>
        <taxon>Bacteroidales</taxon>
        <taxon>Tannerellaceae</taxon>
        <taxon>Parabacteroides</taxon>
    </lineage>
</organism>
<dbReference type="STRING" id="1203610.HMPREF1536_02394"/>
<gene>
    <name evidence="1" type="ORF">HMPREF1536_02394</name>
</gene>
<dbReference type="AlphaFoldDB" id="A0A0F5JAM1"/>
<dbReference type="HOGENOM" id="CLU_2476816_0_0_10"/>
<proteinExistence type="predicted"/>
<dbReference type="RefSeq" id="WP_005834143.1">
    <property type="nucleotide sequence ID" value="NZ_AUAE01000043.1"/>
</dbReference>
<sequence>MAEKRQLTRVVFRRFKEGEIIALFPYMPWNAHGNAVTSYMHTGQHAAADYAGVIAVTRPATAEEYRELLAELTSVGYDNLHILRRAKPKFNP</sequence>
<protein>
    <submittedName>
        <fullName evidence="1">Uncharacterized protein</fullName>
    </submittedName>
</protein>
<dbReference type="Proteomes" id="UP000033035">
    <property type="component" value="Unassembled WGS sequence"/>
</dbReference>
<evidence type="ECO:0000313" key="1">
    <source>
        <dbReference type="EMBL" id="KKB54941.1"/>
    </source>
</evidence>
<dbReference type="EMBL" id="AQHW01000015">
    <property type="protein sequence ID" value="KKB54941.1"/>
    <property type="molecule type" value="Genomic_DNA"/>
</dbReference>